<evidence type="ECO:0008006" key="3">
    <source>
        <dbReference type="Google" id="ProtNLM"/>
    </source>
</evidence>
<evidence type="ECO:0000313" key="2">
    <source>
        <dbReference type="Proteomes" id="UP001196870"/>
    </source>
</evidence>
<dbReference type="Proteomes" id="UP001196870">
    <property type="component" value="Unassembled WGS sequence"/>
</dbReference>
<organism evidence="1 2">
    <name type="scientific">Plastoroseomonas hellenica</name>
    <dbReference type="NCBI Taxonomy" id="2687306"/>
    <lineage>
        <taxon>Bacteria</taxon>
        <taxon>Pseudomonadati</taxon>
        <taxon>Pseudomonadota</taxon>
        <taxon>Alphaproteobacteria</taxon>
        <taxon>Acetobacterales</taxon>
        <taxon>Acetobacteraceae</taxon>
        <taxon>Plastoroseomonas</taxon>
    </lineage>
</organism>
<evidence type="ECO:0000313" key="1">
    <source>
        <dbReference type="EMBL" id="MBR0666090.1"/>
    </source>
</evidence>
<name>A0ABS5F1U5_9PROT</name>
<accession>A0ABS5F1U5</accession>
<comment type="caution">
    <text evidence="1">The sequence shown here is derived from an EMBL/GenBank/DDBJ whole genome shotgun (WGS) entry which is preliminary data.</text>
</comment>
<proteinExistence type="predicted"/>
<protein>
    <recommendedName>
        <fullName evidence="3">DUF3739 domain-containing protein</fullName>
    </recommendedName>
</protein>
<dbReference type="EMBL" id="JAAGBB010000020">
    <property type="protein sequence ID" value="MBR0666090.1"/>
    <property type="molecule type" value="Genomic_DNA"/>
</dbReference>
<gene>
    <name evidence="1" type="ORF">GXW71_17150</name>
</gene>
<dbReference type="RefSeq" id="WP_211853764.1">
    <property type="nucleotide sequence ID" value="NZ_JAAGBB010000020.1"/>
</dbReference>
<sequence length="936" mass="96002">MTSVPSGIPPFYAGYQPGYVANGSGSASGGATPGVADIVDVRAPLPSGSFTAEAGDSFSVHELFSAGAKAWDTVERYRVALRDDPVAGGGGRLMLNGQDVTDQVDFSPLEFNSLLYVAGPHGTKQDLVVVARAGTPVLGGGLTNIVDSPAVQISANVTGSRSINAASALRTQPGADEANFIKIAQDANLYTGISSTKRPAVTTVGNFTAEAGDSFSMHELFDAGPKAWDTVERYRVALRDDPAAGGGGRLMLNGQDVTDQVDFSPLEFNSLLYVAGPNGTKQDIVVVARAGTPELGGGLTDIVDSPAVQISAEVTGSRSINAASALRTQPGADEANFIKIAQDAELYTGISSTKRPAVTTVGDFTAEAGDSFSVHELFDAGPSAWDSVERYRVALRDDPAAGGGGRLMLNGQDVTDQVDFSPLEFNSLLYVAGPNGTKQDIVVVARAGTPELGGGLTDIVDSPAVQITAGVTGSRSINAASALRTQPGADEANFVKIVQDANLFTGISTTTRPALTTVGNFTAEAGDSFSVHELFDAGAKAWDSVERYRVALRDDPVAGGGGRLMLNGQDVTGQIDFSPLEFNSLLYVAGPNGTKQDLVVVARAGTPELGGGLTDIVDSPAVQISANVTGSRSINAASALRTQPGADEANVLKIVQDANLFTGISGTTRPALTTVGNFTAEAGDNFSVHELFSAGAKAWDTVERYRVALRDDPVAGGGGRLMLNGQDVTGQVDFSPLEFNSLLYVAGPNGTKQDIVVVARAGTPELGGGLTNIIDSPAVQISANVTGSRSINAASALRTEPGADEADFLRVVRDAALYTGLSGATRPAVTTIGQPDAPTVPLDALADAIGAFRMAGGTTGAAALQPSSGQTYTLADLAALYPGAVGGSRTGAAATTNPALTALAMLLDTDAIGMHQSAGDRRARQSVALQAYLKTS</sequence>
<reference evidence="2" key="1">
    <citation type="journal article" date="2021" name="Syst. Appl. Microbiol.">
        <title>Roseomonas hellenica sp. nov., isolated from roots of wild-growing Alkanna tinctoria.</title>
        <authorList>
            <person name="Rat A."/>
            <person name="Naranjo H.D."/>
            <person name="Lebbe L."/>
            <person name="Cnockaert M."/>
            <person name="Krigas N."/>
            <person name="Grigoriadou K."/>
            <person name="Maloupa E."/>
            <person name="Willems A."/>
        </authorList>
    </citation>
    <scope>NUCLEOTIDE SEQUENCE [LARGE SCALE GENOMIC DNA]</scope>
    <source>
        <strain evidence="2">LMG 31523</strain>
    </source>
</reference>
<keyword evidence="2" id="KW-1185">Reference proteome</keyword>